<accession>A0ABU5MYH6</accession>
<evidence type="ECO:0000313" key="3">
    <source>
        <dbReference type="EMBL" id="MDZ8119036.1"/>
    </source>
</evidence>
<dbReference type="EMBL" id="JARVCO010000010">
    <property type="protein sequence ID" value="MDZ8119036.1"/>
    <property type="molecule type" value="Genomic_DNA"/>
</dbReference>
<evidence type="ECO:0000256" key="2">
    <source>
        <dbReference type="ARBA" id="ARBA00023239"/>
    </source>
</evidence>
<dbReference type="PANTHER" id="PTHR33542:SF3">
    <property type="entry name" value="SIROHYDROCHLORIN FERROCHELATASE, CHLOROPLASTIC"/>
    <property type="match status" value="1"/>
</dbReference>
<proteinExistence type="predicted"/>
<dbReference type="Pfam" id="PF01903">
    <property type="entry name" value="CbiX"/>
    <property type="match status" value="1"/>
</dbReference>
<dbReference type="CDD" id="cd03416">
    <property type="entry name" value="CbiX_SirB_N"/>
    <property type="match status" value="1"/>
</dbReference>
<keyword evidence="1" id="KW-0479">Metal-binding</keyword>
<dbReference type="InterPro" id="IPR002762">
    <property type="entry name" value="CbiX-like"/>
</dbReference>
<gene>
    <name evidence="3" type="ORF">P9H32_10405</name>
</gene>
<dbReference type="InterPro" id="IPR050963">
    <property type="entry name" value="Sirohydro_Cobaltochel/CbiX"/>
</dbReference>
<protein>
    <submittedName>
        <fullName evidence="3">CbiX/SirB N-terminal domain-containing protein</fullName>
    </submittedName>
</protein>
<dbReference type="RefSeq" id="WP_322608826.1">
    <property type="nucleotide sequence ID" value="NZ_JARVCO010000010.1"/>
</dbReference>
<reference evidence="3 4" key="1">
    <citation type="journal article" date="2024" name="Appl. Environ. Microbiol.">
        <title>Pontiella agarivorans sp. nov., a novel marine anaerobic bacterium capable of degrading macroalgal polysaccharides and fixing nitrogen.</title>
        <authorList>
            <person name="Liu N."/>
            <person name="Kivenson V."/>
            <person name="Peng X."/>
            <person name="Cui Z."/>
            <person name="Lankiewicz T.S."/>
            <person name="Gosselin K.M."/>
            <person name="English C.J."/>
            <person name="Blair E.M."/>
            <person name="O'Malley M.A."/>
            <person name="Valentine D.L."/>
        </authorList>
    </citation>
    <scope>NUCLEOTIDE SEQUENCE [LARGE SCALE GENOMIC DNA]</scope>
    <source>
        <strain evidence="3 4">NLcol2</strain>
    </source>
</reference>
<keyword evidence="4" id="KW-1185">Reference proteome</keyword>
<dbReference type="Proteomes" id="UP001290861">
    <property type="component" value="Unassembled WGS sequence"/>
</dbReference>
<dbReference type="Gene3D" id="3.40.50.1400">
    <property type="match status" value="1"/>
</dbReference>
<organism evidence="3 4">
    <name type="scientific">Pontiella agarivorans</name>
    <dbReference type="NCBI Taxonomy" id="3038953"/>
    <lineage>
        <taxon>Bacteria</taxon>
        <taxon>Pseudomonadati</taxon>
        <taxon>Kiritimatiellota</taxon>
        <taxon>Kiritimatiellia</taxon>
        <taxon>Kiritimatiellales</taxon>
        <taxon>Pontiellaceae</taxon>
        <taxon>Pontiella</taxon>
    </lineage>
</organism>
<evidence type="ECO:0000313" key="4">
    <source>
        <dbReference type="Proteomes" id="UP001290861"/>
    </source>
</evidence>
<dbReference type="PANTHER" id="PTHR33542">
    <property type="entry name" value="SIROHYDROCHLORIN FERROCHELATASE, CHLOROPLASTIC"/>
    <property type="match status" value="1"/>
</dbReference>
<dbReference type="SUPFAM" id="SSF53800">
    <property type="entry name" value="Chelatase"/>
    <property type="match status" value="1"/>
</dbReference>
<sequence length="138" mass="15177">MKALLIVAHGSRRKESNDEVRRLAQRIHENAGPAFDLVTSAFLEISSPQIDSAVADLVDEGASEIRIFPYFLAAGTHVVNDIPRIIEEEKNNHPDIDFEILPHLGALQGISTLILNQIYKGGKPRNPALASLETLETD</sequence>
<evidence type="ECO:0000256" key="1">
    <source>
        <dbReference type="ARBA" id="ARBA00022723"/>
    </source>
</evidence>
<keyword evidence="2" id="KW-0456">Lyase</keyword>
<name>A0ABU5MYH6_9BACT</name>
<comment type="caution">
    <text evidence="3">The sequence shown here is derived from an EMBL/GenBank/DDBJ whole genome shotgun (WGS) entry which is preliminary data.</text>
</comment>